<dbReference type="PANTHER" id="PTHR44688:SF16">
    <property type="entry name" value="DNA-BINDING TRANSCRIPTIONAL ACTIVATOR DEVR_DOSR"/>
    <property type="match status" value="1"/>
</dbReference>
<evidence type="ECO:0000256" key="4">
    <source>
        <dbReference type="SAM" id="Phobius"/>
    </source>
</evidence>
<name>A0A1M5QGI4_9CLOT</name>
<dbReference type="OrthoDB" id="9789465at2"/>
<dbReference type="Gene3D" id="1.10.10.10">
    <property type="entry name" value="Winged helix-like DNA-binding domain superfamily/Winged helix DNA-binding domain"/>
    <property type="match status" value="1"/>
</dbReference>
<feature type="transmembrane region" description="Helical" evidence="4">
    <location>
        <begin position="227"/>
        <end position="246"/>
    </location>
</feature>
<evidence type="ECO:0000259" key="5">
    <source>
        <dbReference type="PROSITE" id="PS50043"/>
    </source>
</evidence>
<feature type="domain" description="HTH luxR-type" evidence="5">
    <location>
        <begin position="410"/>
        <end position="475"/>
    </location>
</feature>
<dbReference type="PANTHER" id="PTHR44688">
    <property type="entry name" value="DNA-BINDING TRANSCRIPTIONAL ACTIVATOR DEVR_DOSR"/>
    <property type="match status" value="1"/>
</dbReference>
<proteinExistence type="predicted"/>
<dbReference type="STRING" id="1121316.SAMN02745207_00073"/>
<dbReference type="CDD" id="cd06170">
    <property type="entry name" value="LuxR_C_like"/>
    <property type="match status" value="1"/>
</dbReference>
<dbReference type="Pfam" id="PF00196">
    <property type="entry name" value="GerE"/>
    <property type="match status" value="1"/>
</dbReference>
<evidence type="ECO:0000256" key="1">
    <source>
        <dbReference type="ARBA" id="ARBA00023015"/>
    </source>
</evidence>
<dbReference type="PROSITE" id="PS00622">
    <property type="entry name" value="HTH_LUXR_1"/>
    <property type="match status" value="1"/>
</dbReference>
<dbReference type="SUPFAM" id="SSF103473">
    <property type="entry name" value="MFS general substrate transporter"/>
    <property type="match status" value="1"/>
</dbReference>
<dbReference type="RefSeq" id="WP_073335837.1">
    <property type="nucleotide sequence ID" value="NZ_FQXM01000002.1"/>
</dbReference>
<dbReference type="InterPro" id="IPR000792">
    <property type="entry name" value="Tscrpt_reg_LuxR_C"/>
</dbReference>
<evidence type="ECO:0000256" key="2">
    <source>
        <dbReference type="ARBA" id="ARBA00023125"/>
    </source>
</evidence>
<reference evidence="6 7" key="1">
    <citation type="submission" date="2016-11" db="EMBL/GenBank/DDBJ databases">
        <authorList>
            <person name="Jaros S."/>
            <person name="Januszkiewicz K."/>
            <person name="Wedrychowicz H."/>
        </authorList>
    </citation>
    <scope>NUCLEOTIDE SEQUENCE [LARGE SCALE GENOMIC DNA]</scope>
    <source>
        <strain evidence="6 7">DSM 8605</strain>
    </source>
</reference>
<dbReference type="AlphaFoldDB" id="A0A1M5QGI4"/>
<dbReference type="InterPro" id="IPR016032">
    <property type="entry name" value="Sig_transdc_resp-reg_C-effctor"/>
</dbReference>
<feature type="transmembrane region" description="Helical" evidence="4">
    <location>
        <begin position="155"/>
        <end position="174"/>
    </location>
</feature>
<dbReference type="GO" id="GO:0003677">
    <property type="term" value="F:DNA binding"/>
    <property type="evidence" value="ECO:0007669"/>
    <property type="project" value="UniProtKB-KW"/>
</dbReference>
<protein>
    <submittedName>
        <fullName evidence="6">Regulatory protein, luxR family</fullName>
    </submittedName>
</protein>
<gene>
    <name evidence="6" type="ORF">SAMN02745207_00073</name>
</gene>
<dbReference type="Proteomes" id="UP000184447">
    <property type="component" value="Unassembled WGS sequence"/>
</dbReference>
<dbReference type="PRINTS" id="PR00038">
    <property type="entry name" value="HTHLUXR"/>
</dbReference>
<feature type="transmembrane region" description="Helical" evidence="4">
    <location>
        <begin position="128"/>
        <end position="149"/>
    </location>
</feature>
<feature type="transmembrane region" description="Helical" evidence="4">
    <location>
        <begin position="279"/>
        <end position="301"/>
    </location>
</feature>
<keyword evidence="7" id="KW-1185">Reference proteome</keyword>
<dbReference type="InterPro" id="IPR036259">
    <property type="entry name" value="MFS_trans_sf"/>
</dbReference>
<evidence type="ECO:0000313" key="7">
    <source>
        <dbReference type="Proteomes" id="UP000184447"/>
    </source>
</evidence>
<feature type="transmembrane region" description="Helical" evidence="4">
    <location>
        <begin position="68"/>
        <end position="89"/>
    </location>
</feature>
<sequence>MKNIDKFPMMILALIFGWLLSLPMNGPVLVAYSLYKKVDLGNLSLFFICVHALSLLIIPFINSEKLKAAQLLFLEMLMLSLLNFTLIWIDIKFWYIALGLMAFISADIVIKFGYYYTKVTSFVDRIKYISMTIVIGNIFYYIVSVLSLYLRTDSLVIFTTTPLLINIVLIGIKFSKDKEYFKINISINKPIPHIFILMMCNLTFGIFINCGFMSMVIYPHYEQFWNLHLYLETILYIIALMIMYFIGDKVQRILPLVLCVVFIFAAFLSFMIFESTIQGYILIELFIQFAYAFVNVFLWTLLGDVASIYGREFHVFGIILASNVISIFAGSILGAKLISIDSSYKVLTGVFSLIILFLVINIIPWINERLHKDIKEENISKKKSGGTEFVEEKSCQLKEKDIVYGINLGEIPNVKLLTPREMEVIVLLLKGYTNKTITEELFISENTLKVHNRNIYKKLQVKNRKELFQLTLSSKEKANTP</sequence>
<feature type="transmembrane region" description="Helical" evidence="4">
    <location>
        <begin position="253"/>
        <end position="273"/>
    </location>
</feature>
<keyword evidence="4" id="KW-1133">Transmembrane helix</keyword>
<organism evidence="6 7">
    <name type="scientific">Clostridium grantii DSM 8605</name>
    <dbReference type="NCBI Taxonomy" id="1121316"/>
    <lineage>
        <taxon>Bacteria</taxon>
        <taxon>Bacillati</taxon>
        <taxon>Bacillota</taxon>
        <taxon>Clostridia</taxon>
        <taxon>Eubacteriales</taxon>
        <taxon>Clostridiaceae</taxon>
        <taxon>Clostridium</taxon>
    </lineage>
</organism>
<dbReference type="EMBL" id="FQXM01000002">
    <property type="protein sequence ID" value="SHH13028.1"/>
    <property type="molecule type" value="Genomic_DNA"/>
</dbReference>
<feature type="transmembrane region" description="Helical" evidence="4">
    <location>
        <begin position="95"/>
        <end position="116"/>
    </location>
</feature>
<feature type="transmembrane region" description="Helical" evidence="4">
    <location>
        <begin position="194"/>
        <end position="221"/>
    </location>
</feature>
<keyword evidence="3" id="KW-0804">Transcription</keyword>
<evidence type="ECO:0000313" key="6">
    <source>
        <dbReference type="EMBL" id="SHH13028.1"/>
    </source>
</evidence>
<feature type="transmembrane region" description="Helical" evidence="4">
    <location>
        <begin position="313"/>
        <end position="334"/>
    </location>
</feature>
<feature type="transmembrane region" description="Helical" evidence="4">
    <location>
        <begin position="346"/>
        <end position="366"/>
    </location>
</feature>
<keyword evidence="1" id="KW-0805">Transcription regulation</keyword>
<dbReference type="InterPro" id="IPR036388">
    <property type="entry name" value="WH-like_DNA-bd_sf"/>
</dbReference>
<keyword evidence="4" id="KW-0472">Membrane</keyword>
<feature type="transmembrane region" description="Helical" evidence="4">
    <location>
        <begin position="40"/>
        <end position="61"/>
    </location>
</feature>
<keyword evidence="4" id="KW-0812">Transmembrane</keyword>
<dbReference type="SMART" id="SM00421">
    <property type="entry name" value="HTH_LUXR"/>
    <property type="match status" value="1"/>
</dbReference>
<dbReference type="PROSITE" id="PS50043">
    <property type="entry name" value="HTH_LUXR_2"/>
    <property type="match status" value="1"/>
</dbReference>
<accession>A0A1M5QGI4</accession>
<keyword evidence="2" id="KW-0238">DNA-binding</keyword>
<dbReference type="GO" id="GO:0006355">
    <property type="term" value="P:regulation of DNA-templated transcription"/>
    <property type="evidence" value="ECO:0007669"/>
    <property type="project" value="InterPro"/>
</dbReference>
<evidence type="ECO:0000256" key="3">
    <source>
        <dbReference type="ARBA" id="ARBA00023163"/>
    </source>
</evidence>
<dbReference type="SUPFAM" id="SSF46894">
    <property type="entry name" value="C-terminal effector domain of the bipartite response regulators"/>
    <property type="match status" value="1"/>
</dbReference>